<dbReference type="PANTHER" id="PTHR43744">
    <property type="entry name" value="ABC TRANSPORTER PERMEASE PROTEIN MG189-RELATED-RELATED"/>
    <property type="match status" value="1"/>
</dbReference>
<dbReference type="EMBL" id="JBITDC010000001">
    <property type="protein sequence ID" value="MFI5673446.1"/>
    <property type="molecule type" value="Genomic_DNA"/>
</dbReference>
<comment type="similarity">
    <text evidence="7">Belongs to the binding-protein-dependent transport system permease family.</text>
</comment>
<dbReference type="Proteomes" id="UP001612415">
    <property type="component" value="Unassembled WGS sequence"/>
</dbReference>
<feature type="transmembrane region" description="Helical" evidence="7">
    <location>
        <begin position="103"/>
        <end position="127"/>
    </location>
</feature>
<proteinExistence type="inferred from homology"/>
<feature type="transmembrane region" description="Helical" evidence="7">
    <location>
        <begin position="179"/>
        <end position="204"/>
    </location>
</feature>
<organism evidence="9 10">
    <name type="scientific">Streptomyces cellulosae</name>
    <dbReference type="NCBI Taxonomy" id="1968"/>
    <lineage>
        <taxon>Bacteria</taxon>
        <taxon>Bacillati</taxon>
        <taxon>Actinomycetota</taxon>
        <taxon>Actinomycetes</taxon>
        <taxon>Kitasatosporales</taxon>
        <taxon>Streptomycetaceae</taxon>
        <taxon>Streptomyces</taxon>
    </lineage>
</organism>
<keyword evidence="3" id="KW-1003">Cell membrane</keyword>
<keyword evidence="10" id="KW-1185">Reference proteome</keyword>
<accession>A0ABW7XTN8</accession>
<dbReference type="CDD" id="cd06261">
    <property type="entry name" value="TM_PBP2"/>
    <property type="match status" value="1"/>
</dbReference>
<sequence length="274" mass="30454">MILARRTGMYMILIALATLFISPFGWLVITALKDTSELAAYPLHWTPHEWQWSNFSRALTQIPYLAYARNSLTIAVIYSVLVTLSSAWAGFGFARLRARGKGFLFGVLLSTMMMPAMITLIPTYIIFAKIGMVDTYWPWVLWGLSGAPYLIFLFRQFFANMPRELEEAAIVDGCGYGRIFWRIFLPQSWPVLATSVVLSFTWTWGDYIAPSLLLSADHTTLAVAVATEYVVPSTGAPINNLLAAGAVMYIIPVLLLFLVLQKGFVTGASTSGLK</sequence>
<evidence type="ECO:0000259" key="8">
    <source>
        <dbReference type="PROSITE" id="PS50928"/>
    </source>
</evidence>
<evidence type="ECO:0000256" key="6">
    <source>
        <dbReference type="ARBA" id="ARBA00023136"/>
    </source>
</evidence>
<feature type="transmembrane region" description="Helical" evidence="7">
    <location>
        <begin position="12"/>
        <end position="32"/>
    </location>
</feature>
<keyword evidence="6 7" id="KW-0472">Membrane</keyword>
<dbReference type="PROSITE" id="PS50928">
    <property type="entry name" value="ABC_TM1"/>
    <property type="match status" value="1"/>
</dbReference>
<dbReference type="Pfam" id="PF00528">
    <property type="entry name" value="BPD_transp_1"/>
    <property type="match status" value="1"/>
</dbReference>
<evidence type="ECO:0000256" key="7">
    <source>
        <dbReference type="RuleBase" id="RU363032"/>
    </source>
</evidence>
<dbReference type="RefSeq" id="WP_398654469.1">
    <property type="nucleotide sequence ID" value="NZ_JBITDC010000001.1"/>
</dbReference>
<comment type="subcellular location">
    <subcellularLocation>
        <location evidence="1 7">Cell membrane</location>
        <topology evidence="1 7">Multi-pass membrane protein</topology>
    </subcellularLocation>
</comment>
<keyword evidence="4 7" id="KW-0812">Transmembrane</keyword>
<dbReference type="InterPro" id="IPR035906">
    <property type="entry name" value="MetI-like_sf"/>
</dbReference>
<comment type="caution">
    <text evidence="9">The sequence shown here is derived from an EMBL/GenBank/DDBJ whole genome shotgun (WGS) entry which is preliminary data.</text>
</comment>
<evidence type="ECO:0000313" key="9">
    <source>
        <dbReference type="EMBL" id="MFI5673446.1"/>
    </source>
</evidence>
<evidence type="ECO:0000256" key="1">
    <source>
        <dbReference type="ARBA" id="ARBA00004651"/>
    </source>
</evidence>
<protein>
    <submittedName>
        <fullName evidence="9">Carbohydrate ABC transporter permease</fullName>
    </submittedName>
</protein>
<evidence type="ECO:0000256" key="3">
    <source>
        <dbReference type="ARBA" id="ARBA00022475"/>
    </source>
</evidence>
<evidence type="ECO:0000256" key="2">
    <source>
        <dbReference type="ARBA" id="ARBA00022448"/>
    </source>
</evidence>
<feature type="transmembrane region" description="Helical" evidence="7">
    <location>
        <begin position="139"/>
        <end position="158"/>
    </location>
</feature>
<name>A0ABW7XTN8_STRCE</name>
<evidence type="ECO:0000256" key="4">
    <source>
        <dbReference type="ARBA" id="ARBA00022692"/>
    </source>
</evidence>
<keyword evidence="5 7" id="KW-1133">Transmembrane helix</keyword>
<feature type="domain" description="ABC transmembrane type-1" evidence="8">
    <location>
        <begin position="68"/>
        <end position="260"/>
    </location>
</feature>
<evidence type="ECO:0000313" key="10">
    <source>
        <dbReference type="Proteomes" id="UP001612415"/>
    </source>
</evidence>
<dbReference type="InterPro" id="IPR000515">
    <property type="entry name" value="MetI-like"/>
</dbReference>
<feature type="transmembrane region" description="Helical" evidence="7">
    <location>
        <begin position="241"/>
        <end position="260"/>
    </location>
</feature>
<reference evidence="9 10" key="1">
    <citation type="submission" date="2024-10" db="EMBL/GenBank/DDBJ databases">
        <title>The Natural Products Discovery Center: Release of the First 8490 Sequenced Strains for Exploring Actinobacteria Biosynthetic Diversity.</title>
        <authorList>
            <person name="Kalkreuter E."/>
            <person name="Kautsar S.A."/>
            <person name="Yang D."/>
            <person name="Bader C.D."/>
            <person name="Teijaro C.N."/>
            <person name="Fluegel L."/>
            <person name="Davis C.M."/>
            <person name="Simpson J.R."/>
            <person name="Lauterbach L."/>
            <person name="Steele A.D."/>
            <person name="Gui C."/>
            <person name="Meng S."/>
            <person name="Li G."/>
            <person name="Viehrig K."/>
            <person name="Ye F."/>
            <person name="Su P."/>
            <person name="Kiefer A.F."/>
            <person name="Nichols A."/>
            <person name="Cepeda A.J."/>
            <person name="Yan W."/>
            <person name="Fan B."/>
            <person name="Jiang Y."/>
            <person name="Adhikari A."/>
            <person name="Zheng C.-J."/>
            <person name="Schuster L."/>
            <person name="Cowan T.M."/>
            <person name="Smanski M.J."/>
            <person name="Chevrette M.G."/>
            <person name="De Carvalho L.P.S."/>
            <person name="Shen B."/>
        </authorList>
    </citation>
    <scope>NUCLEOTIDE SEQUENCE [LARGE SCALE GENOMIC DNA]</scope>
    <source>
        <strain evidence="9 10">NPDC051599</strain>
    </source>
</reference>
<evidence type="ECO:0000256" key="5">
    <source>
        <dbReference type="ARBA" id="ARBA00022989"/>
    </source>
</evidence>
<dbReference type="SUPFAM" id="SSF161098">
    <property type="entry name" value="MetI-like"/>
    <property type="match status" value="1"/>
</dbReference>
<gene>
    <name evidence="9" type="ORF">ACIA8P_02075</name>
</gene>
<keyword evidence="2 7" id="KW-0813">Transport</keyword>
<dbReference type="PANTHER" id="PTHR43744:SF12">
    <property type="entry name" value="ABC TRANSPORTER PERMEASE PROTEIN MG189-RELATED"/>
    <property type="match status" value="1"/>
</dbReference>
<feature type="transmembrane region" description="Helical" evidence="7">
    <location>
        <begin position="72"/>
        <end position="91"/>
    </location>
</feature>
<dbReference type="Gene3D" id="1.10.3720.10">
    <property type="entry name" value="MetI-like"/>
    <property type="match status" value="1"/>
</dbReference>